<keyword evidence="6 14" id="KW-0418">Kinase</keyword>
<evidence type="ECO:0000259" key="13">
    <source>
        <dbReference type="PROSITE" id="PS50032"/>
    </source>
</evidence>
<feature type="compositionally biased region" description="Low complexity" evidence="10">
    <location>
        <begin position="1324"/>
        <end position="1338"/>
    </location>
</feature>
<feature type="compositionally biased region" description="Low complexity" evidence="10">
    <location>
        <begin position="567"/>
        <end position="581"/>
    </location>
</feature>
<dbReference type="InterPro" id="IPR015940">
    <property type="entry name" value="UBA"/>
</dbReference>
<feature type="compositionally biased region" description="Polar residues" evidence="10">
    <location>
        <begin position="1218"/>
        <end position="1237"/>
    </location>
</feature>
<dbReference type="SUPFAM" id="SSF103243">
    <property type="entry name" value="KA1-like"/>
    <property type="match status" value="1"/>
</dbReference>
<sequence length="1494" mass="159596">MYPYSSAAPSNPPVVVTPDSDATSAMLLPGQPQSPTAMLYSPPAYASGPPQQKPAYLNNNNGGSSTAGAVSNSNASPSTTNNGALSDIMSHSLMQSPSPQQANSNTGSFYCWPPPSSTNAPASTVATARLPHLAQRRGGGGGAAYRISSQNPPPDFSHAQYYFRQQQQQQQLAPHKAASETGGYGCVSSKLMGSGSAATTASSSSSSNNWKERPHVGKYSLIRTIGKGNFAKVKLAQHVTTGMEVVYRLANYSVLVAVKVIDKTQLNPTSLRKLFREVRIMKTLDHPNIIKLLEVIESEKHLYLVMEYASNGEVFDYLVTHGKMKEKDARIKFRQIVSAVQYCHAKNIVHRDLKAENLLLDESMNLKIADFGFSNNYSAGRKLDTFCGSPPYAAPELFLGRKYDGPEVDVWSLGVILYTLVSGSLPFDGKNLKELRECVLRGSYRVPFYMSHECEMLLRKMLVLNPTKRASLIEIMKDKWLNTTFEDNILQPFKEDLPNYNDPERIQWMVQMGFSRSDIHDSLTKQRFNNITATYILLGQRKRKSLPWPPTLSGVMQSRNLPSDMPAADGSASSSTASGSGRQPTSQARQLTSTTTSTAAASSFRRPFHNPSSMADTTSRKHSNAEINSNYTSEGHRKTSVSGSSTAGGGQSKVTSASITDNVEDASIANAPLAITDNDDVNNVSVPSNTTMATTAGTTTTSTGTLKRHQTRPEPQQPIANTTTSPVPSPPPPESSSTSKPLKNQFVTLSASGNSPGAVNPILGTFQDSRNGHTNSRPSAVSAQTSSRGVTSASKRPSFTHRSILTGTEEDFNVPILAPRASDAAVTGTETSLGGRVPKRDDAKSNTSTIVATTRAQPYELINPGALEPSLQNPSNVTVISSNTNQSLFSRNHPSLGYRSLRLPPDAAAELRAAAAAATLSGTATMVEAHPPTYYNTGGVYVSHLHQTGGGTGSPGYTVTKSASPTQEVTMSAGGESKRSAGGGGGFSVPFSRNVPGRSTIQHVPASETRDRLALERPDQWSRPLVRHPGTAAHMDQKTTLADLYNQNLIQTQATGRQSPSDLSEISVTSTSTTAKAPSNSGSVDDFEGDEDDEEDEEDEEELDVDEDVDDECSSSSTSANFRRRHPIGVGGGGAMATFSRSRFNRDGTPISLQETPTVVKARASTLSKTESRKTSTNSGSGSSSGSSNSGGFLRNLSMRFSRSKLFRLPFGNGGGTSSSPQQREQDSTTSDYSTLRSLRGVPGTGPSEVIQTPVATPKLSSHRLTTGSGGGGITRSRSTVSGGRSSSCRAKSPGRIFGPVDQQQQQQQGQHHVSRRSGFGPETLATTERTSRDTTPTNNNAYARSASSVTAPRNSLVEHSIQSGGGSGSGATGTGGGNARVLFRMESNTRRQLDEMMAEIKHALLASGVAFSQTDHPHRLHCTWVVGGTTPETDLDSGLPVTNATGSGEILRLELEVCKLPKEGMNGVRFKRLAGPAAEFKRISQKLAEDLKL</sequence>
<dbReference type="PROSITE" id="PS50032">
    <property type="entry name" value="KA1"/>
    <property type="match status" value="1"/>
</dbReference>
<dbReference type="Gene3D" id="3.30.200.20">
    <property type="entry name" value="Phosphorylase Kinase, domain 1"/>
    <property type="match status" value="1"/>
</dbReference>
<dbReference type="SMART" id="SM00220">
    <property type="entry name" value="S_TKc"/>
    <property type="match status" value="1"/>
</dbReference>
<feature type="region of interest" description="Disordered" evidence="10">
    <location>
        <begin position="1208"/>
        <end position="1380"/>
    </location>
</feature>
<organism evidence="14 15">
    <name type="scientific">Taenia crassiceps</name>
    <dbReference type="NCBI Taxonomy" id="6207"/>
    <lineage>
        <taxon>Eukaryota</taxon>
        <taxon>Metazoa</taxon>
        <taxon>Spiralia</taxon>
        <taxon>Lophotrochozoa</taxon>
        <taxon>Platyhelminthes</taxon>
        <taxon>Cestoda</taxon>
        <taxon>Eucestoda</taxon>
        <taxon>Cyclophyllidea</taxon>
        <taxon>Taeniidae</taxon>
        <taxon>Taenia</taxon>
    </lineage>
</organism>
<feature type="domain" description="UBA" evidence="12">
    <location>
        <begin position="500"/>
        <end position="540"/>
    </location>
</feature>
<keyword evidence="4" id="KW-0808">Transferase</keyword>
<feature type="compositionally biased region" description="Low complexity" evidence="10">
    <location>
        <begin position="681"/>
        <end position="705"/>
    </location>
</feature>
<dbReference type="InterPro" id="IPR011009">
    <property type="entry name" value="Kinase-like_dom_sf"/>
</dbReference>
<keyword evidence="15" id="KW-1185">Reference proteome</keyword>
<feature type="compositionally biased region" description="Polar residues" evidence="10">
    <location>
        <begin position="1339"/>
        <end position="1354"/>
    </location>
</feature>
<comment type="similarity">
    <text evidence="1">Belongs to the protein kinase superfamily. CAMK Ser/Thr protein kinase family. SNF1 subfamily.</text>
</comment>
<name>A0ABR4QDY2_9CEST</name>
<keyword evidence="3" id="KW-0723">Serine/threonine-protein kinase</keyword>
<evidence type="ECO:0000256" key="5">
    <source>
        <dbReference type="ARBA" id="ARBA00022741"/>
    </source>
</evidence>
<dbReference type="EC" id="2.7.11.1" evidence="2"/>
<feature type="compositionally biased region" description="Low complexity" evidence="10">
    <location>
        <begin position="592"/>
        <end position="603"/>
    </location>
</feature>
<accession>A0ABR4QDY2</accession>
<dbReference type="Gene3D" id="3.30.310.80">
    <property type="entry name" value="Kinase associated domain 1, KA1"/>
    <property type="match status" value="1"/>
</dbReference>
<evidence type="ECO:0000256" key="10">
    <source>
        <dbReference type="SAM" id="MobiDB-lite"/>
    </source>
</evidence>
<dbReference type="Gene3D" id="1.10.510.10">
    <property type="entry name" value="Transferase(Phosphotransferase) domain 1"/>
    <property type="match status" value="1"/>
</dbReference>
<dbReference type="PANTHER" id="PTHR24346:SF21">
    <property type="entry name" value="SERINE_THREONINE-PROTEIN KINASE MARK1"/>
    <property type="match status" value="1"/>
</dbReference>
<dbReference type="Gene3D" id="1.10.8.10">
    <property type="entry name" value="DNA helicase RuvA subunit, C-terminal domain"/>
    <property type="match status" value="1"/>
</dbReference>
<feature type="region of interest" description="Disordered" evidence="10">
    <location>
        <begin position="823"/>
        <end position="845"/>
    </location>
</feature>
<feature type="region of interest" description="Disordered" evidence="10">
    <location>
        <begin position="1"/>
        <end position="85"/>
    </location>
</feature>
<feature type="compositionally biased region" description="Polar residues" evidence="10">
    <location>
        <begin position="955"/>
        <end position="970"/>
    </location>
</feature>
<feature type="compositionally biased region" description="Low complexity" evidence="10">
    <location>
        <begin position="1275"/>
        <end position="1288"/>
    </location>
</feature>
<evidence type="ECO:0000256" key="6">
    <source>
        <dbReference type="ARBA" id="ARBA00022777"/>
    </source>
</evidence>
<feature type="domain" description="Protein kinase" evidence="11">
    <location>
        <begin position="219"/>
        <end position="481"/>
    </location>
</feature>
<feature type="compositionally biased region" description="Acidic residues" evidence="10">
    <location>
        <begin position="1085"/>
        <end position="1113"/>
    </location>
</feature>
<feature type="region of interest" description="Disordered" evidence="10">
    <location>
        <begin position="1052"/>
        <end position="1195"/>
    </location>
</feature>
<feature type="compositionally biased region" description="Basic and acidic residues" evidence="10">
    <location>
        <begin position="1008"/>
        <end position="1020"/>
    </location>
</feature>
<dbReference type="Proteomes" id="UP001651158">
    <property type="component" value="Unassembled WGS sequence"/>
</dbReference>
<keyword evidence="7" id="KW-0067">ATP-binding</keyword>
<dbReference type="Pfam" id="PF02149">
    <property type="entry name" value="KA1"/>
    <property type="match status" value="1"/>
</dbReference>
<evidence type="ECO:0000256" key="1">
    <source>
        <dbReference type="ARBA" id="ARBA00006234"/>
    </source>
</evidence>
<dbReference type="SMART" id="SM00165">
    <property type="entry name" value="UBA"/>
    <property type="match status" value="1"/>
</dbReference>
<dbReference type="InterPro" id="IPR001772">
    <property type="entry name" value="KA1_dom"/>
</dbReference>
<dbReference type="InterPro" id="IPR008271">
    <property type="entry name" value="Ser/Thr_kinase_AS"/>
</dbReference>
<feature type="compositionally biased region" description="Polar residues" evidence="10">
    <location>
        <begin position="766"/>
        <end position="802"/>
    </location>
</feature>
<comment type="caution">
    <text evidence="14">The sequence shown here is derived from an EMBL/GenBank/DDBJ whole genome shotgun (WGS) entry which is preliminary data.</text>
</comment>
<evidence type="ECO:0000259" key="11">
    <source>
        <dbReference type="PROSITE" id="PS50011"/>
    </source>
</evidence>
<evidence type="ECO:0000256" key="3">
    <source>
        <dbReference type="ARBA" id="ARBA00022527"/>
    </source>
</evidence>
<dbReference type="PROSITE" id="PS50030">
    <property type="entry name" value="UBA"/>
    <property type="match status" value="1"/>
</dbReference>
<evidence type="ECO:0000256" key="7">
    <source>
        <dbReference type="ARBA" id="ARBA00022840"/>
    </source>
</evidence>
<proteinExistence type="inferred from homology"/>
<dbReference type="EMBL" id="JAKROA010000004">
    <property type="protein sequence ID" value="KAL5107956.1"/>
    <property type="molecule type" value="Genomic_DNA"/>
</dbReference>
<evidence type="ECO:0000313" key="15">
    <source>
        <dbReference type="Proteomes" id="UP001651158"/>
    </source>
</evidence>
<evidence type="ECO:0000256" key="4">
    <source>
        <dbReference type="ARBA" id="ARBA00022679"/>
    </source>
</evidence>
<dbReference type="InterPro" id="IPR028375">
    <property type="entry name" value="KA1/Ssp2_C"/>
</dbReference>
<dbReference type="InterPro" id="IPR000719">
    <property type="entry name" value="Prot_kinase_dom"/>
</dbReference>
<dbReference type="SUPFAM" id="SSF56112">
    <property type="entry name" value="Protein kinase-like (PK-like)"/>
    <property type="match status" value="1"/>
</dbReference>
<feature type="compositionally biased region" description="Gly residues" evidence="10">
    <location>
        <begin position="1364"/>
        <end position="1379"/>
    </location>
</feature>
<evidence type="ECO:0000256" key="9">
    <source>
        <dbReference type="ARBA" id="ARBA00048679"/>
    </source>
</evidence>
<feature type="compositionally biased region" description="Low complexity" evidence="10">
    <location>
        <begin position="1"/>
        <end position="18"/>
    </location>
</feature>
<comment type="catalytic activity">
    <reaction evidence="8">
        <text>L-threonyl-[protein] + ATP = O-phospho-L-threonyl-[protein] + ADP + H(+)</text>
        <dbReference type="Rhea" id="RHEA:46608"/>
        <dbReference type="Rhea" id="RHEA-COMP:11060"/>
        <dbReference type="Rhea" id="RHEA-COMP:11605"/>
        <dbReference type="ChEBI" id="CHEBI:15378"/>
        <dbReference type="ChEBI" id="CHEBI:30013"/>
        <dbReference type="ChEBI" id="CHEBI:30616"/>
        <dbReference type="ChEBI" id="CHEBI:61977"/>
        <dbReference type="ChEBI" id="CHEBI:456216"/>
        <dbReference type="EC" id="2.7.11.1"/>
    </reaction>
</comment>
<feature type="compositionally biased region" description="Low complexity" evidence="10">
    <location>
        <begin position="58"/>
        <end position="82"/>
    </location>
</feature>
<feature type="compositionally biased region" description="Polar residues" evidence="10">
    <location>
        <begin position="582"/>
        <end position="591"/>
    </location>
</feature>
<dbReference type="PROSITE" id="PS00108">
    <property type="entry name" value="PROTEIN_KINASE_ST"/>
    <property type="match status" value="1"/>
</dbReference>
<feature type="region of interest" description="Disordered" evidence="10">
    <location>
        <begin position="678"/>
        <end position="802"/>
    </location>
</feature>
<dbReference type="CDD" id="cd14337">
    <property type="entry name" value="UBA_MARK_Par1"/>
    <property type="match status" value="1"/>
</dbReference>
<dbReference type="PROSITE" id="PS50011">
    <property type="entry name" value="PROTEIN_KINASE_DOM"/>
    <property type="match status" value="1"/>
</dbReference>
<reference evidence="14 15" key="1">
    <citation type="journal article" date="2022" name="Front. Cell. Infect. Microbiol.">
        <title>The Genomes of Two Strains of Taenia crassiceps the Animal Model for the Study of Human Cysticercosis.</title>
        <authorList>
            <person name="Bobes R.J."/>
            <person name="Estrada K."/>
            <person name="Rios-Valencia D.G."/>
            <person name="Calderon-Gallegos A."/>
            <person name="de la Torre P."/>
            <person name="Carrero J.C."/>
            <person name="Sanchez-Flores A."/>
            <person name="Laclette J.P."/>
        </authorList>
    </citation>
    <scope>NUCLEOTIDE SEQUENCE [LARGE SCALE GENOMIC DNA]</scope>
    <source>
        <strain evidence="14">WFUcys</strain>
    </source>
</reference>
<gene>
    <name evidence="14" type="ORF">TcWFU_007139</name>
</gene>
<feature type="compositionally biased region" description="Polar residues" evidence="10">
    <location>
        <begin position="740"/>
        <end position="757"/>
    </location>
</feature>
<feature type="region of interest" description="Disordered" evidence="10">
    <location>
        <begin position="547"/>
        <end position="656"/>
    </location>
</feature>
<keyword evidence="5" id="KW-0547">Nucleotide-binding</keyword>
<evidence type="ECO:0000259" key="12">
    <source>
        <dbReference type="PROSITE" id="PS50030"/>
    </source>
</evidence>
<evidence type="ECO:0000313" key="14">
    <source>
        <dbReference type="EMBL" id="KAL5107956.1"/>
    </source>
</evidence>
<protein>
    <recommendedName>
        <fullName evidence="2">non-specific serine/threonine protein kinase</fullName>
        <ecNumber evidence="2">2.7.11.1</ecNumber>
    </recommendedName>
</protein>
<feature type="compositionally biased region" description="Polar residues" evidence="10">
    <location>
        <begin position="1052"/>
        <end position="1083"/>
    </location>
</feature>
<dbReference type="GO" id="GO:0016301">
    <property type="term" value="F:kinase activity"/>
    <property type="evidence" value="ECO:0007669"/>
    <property type="project" value="UniProtKB-KW"/>
</dbReference>
<feature type="region of interest" description="Disordered" evidence="10">
    <location>
        <begin position="952"/>
        <end position="1032"/>
    </location>
</feature>
<feature type="compositionally biased region" description="Low complexity" evidence="10">
    <location>
        <begin position="1175"/>
        <end position="1192"/>
    </location>
</feature>
<evidence type="ECO:0000256" key="8">
    <source>
        <dbReference type="ARBA" id="ARBA00047899"/>
    </source>
</evidence>
<comment type="catalytic activity">
    <reaction evidence="9">
        <text>L-seryl-[protein] + ATP = O-phospho-L-seryl-[protein] + ADP + H(+)</text>
        <dbReference type="Rhea" id="RHEA:17989"/>
        <dbReference type="Rhea" id="RHEA-COMP:9863"/>
        <dbReference type="Rhea" id="RHEA-COMP:11604"/>
        <dbReference type="ChEBI" id="CHEBI:15378"/>
        <dbReference type="ChEBI" id="CHEBI:29999"/>
        <dbReference type="ChEBI" id="CHEBI:30616"/>
        <dbReference type="ChEBI" id="CHEBI:83421"/>
        <dbReference type="ChEBI" id="CHEBI:456216"/>
        <dbReference type="EC" id="2.7.11.1"/>
    </reaction>
</comment>
<feature type="domain" description="KA1" evidence="13">
    <location>
        <begin position="1445"/>
        <end position="1494"/>
    </location>
</feature>
<evidence type="ECO:0000256" key="2">
    <source>
        <dbReference type="ARBA" id="ARBA00012513"/>
    </source>
</evidence>
<dbReference type="PANTHER" id="PTHR24346">
    <property type="entry name" value="MAP/MICROTUBULE AFFINITY-REGULATING KINASE"/>
    <property type="match status" value="1"/>
</dbReference>
<dbReference type="Pfam" id="PF00069">
    <property type="entry name" value="Pkinase"/>
    <property type="match status" value="1"/>
</dbReference>